<evidence type="ECO:0000313" key="1">
    <source>
        <dbReference type="EMBL" id="GIY49066.1"/>
    </source>
</evidence>
<accession>A0AAV4TVH1</accession>
<protein>
    <submittedName>
        <fullName evidence="1">Uncharacterized protein</fullName>
    </submittedName>
</protein>
<dbReference type="EMBL" id="BPLR01011793">
    <property type="protein sequence ID" value="GIY49066.1"/>
    <property type="molecule type" value="Genomic_DNA"/>
</dbReference>
<dbReference type="AlphaFoldDB" id="A0AAV4TVH1"/>
<sequence length="75" mass="8089">MRQIPVLKKRTHISSRNVQEITSGRTRFPGGLHGPKFPDISLPLKDALCNSASLGAQVFQPGLGESSHVEGVPIE</sequence>
<evidence type="ECO:0000313" key="2">
    <source>
        <dbReference type="Proteomes" id="UP001054945"/>
    </source>
</evidence>
<comment type="caution">
    <text evidence="1">The sequence shown here is derived from an EMBL/GenBank/DDBJ whole genome shotgun (WGS) entry which is preliminary data.</text>
</comment>
<proteinExistence type="predicted"/>
<name>A0AAV4TVH1_CAEEX</name>
<reference evidence="1 2" key="1">
    <citation type="submission" date="2021-06" db="EMBL/GenBank/DDBJ databases">
        <title>Caerostris extrusa draft genome.</title>
        <authorList>
            <person name="Kono N."/>
            <person name="Arakawa K."/>
        </authorList>
    </citation>
    <scope>NUCLEOTIDE SEQUENCE [LARGE SCALE GENOMIC DNA]</scope>
</reference>
<organism evidence="1 2">
    <name type="scientific">Caerostris extrusa</name>
    <name type="common">Bark spider</name>
    <name type="synonym">Caerostris bankana</name>
    <dbReference type="NCBI Taxonomy" id="172846"/>
    <lineage>
        <taxon>Eukaryota</taxon>
        <taxon>Metazoa</taxon>
        <taxon>Ecdysozoa</taxon>
        <taxon>Arthropoda</taxon>
        <taxon>Chelicerata</taxon>
        <taxon>Arachnida</taxon>
        <taxon>Araneae</taxon>
        <taxon>Araneomorphae</taxon>
        <taxon>Entelegynae</taxon>
        <taxon>Araneoidea</taxon>
        <taxon>Araneidae</taxon>
        <taxon>Caerostris</taxon>
    </lineage>
</organism>
<dbReference type="Proteomes" id="UP001054945">
    <property type="component" value="Unassembled WGS sequence"/>
</dbReference>
<gene>
    <name evidence="1" type="ORF">CEXT_795091</name>
</gene>
<keyword evidence="2" id="KW-1185">Reference proteome</keyword>